<dbReference type="PANTHER" id="PTHR32329:SF7">
    <property type="entry name" value="ACTIVATOR OF 2-HYDROXYACYL-COA-HYDRATASE"/>
    <property type="match status" value="1"/>
</dbReference>
<dbReference type="InterPro" id="IPR051805">
    <property type="entry name" value="Dehydratase_Activator_Redct"/>
</dbReference>
<dbReference type="SUPFAM" id="SSF53067">
    <property type="entry name" value="Actin-like ATPase domain"/>
    <property type="match status" value="1"/>
</dbReference>
<dbReference type="Gene3D" id="3.30.420.40">
    <property type="match status" value="1"/>
</dbReference>
<dbReference type="EMBL" id="BARS01040574">
    <property type="protein sequence ID" value="GAG37190.1"/>
    <property type="molecule type" value="Genomic_DNA"/>
</dbReference>
<reference evidence="1" key="1">
    <citation type="journal article" date="2014" name="Front. Microbiol.">
        <title>High frequency of phylogenetically diverse reductive dehalogenase-homologous genes in deep subseafloor sedimentary metagenomes.</title>
        <authorList>
            <person name="Kawai M."/>
            <person name="Futagami T."/>
            <person name="Toyoda A."/>
            <person name="Takaki Y."/>
            <person name="Nishi S."/>
            <person name="Hori S."/>
            <person name="Arai W."/>
            <person name="Tsubouchi T."/>
            <person name="Morono Y."/>
            <person name="Uchiyama I."/>
            <person name="Ito T."/>
            <person name="Fujiyama A."/>
            <person name="Inagaki F."/>
            <person name="Takami H."/>
        </authorList>
    </citation>
    <scope>NUCLEOTIDE SEQUENCE</scope>
    <source>
        <strain evidence="1">Expedition CK06-06</strain>
    </source>
</reference>
<feature type="non-terminal residue" evidence="1">
    <location>
        <position position="93"/>
    </location>
</feature>
<evidence type="ECO:0000313" key="1">
    <source>
        <dbReference type="EMBL" id="GAG37190.1"/>
    </source>
</evidence>
<protein>
    <recommendedName>
        <fullName evidence="2">ATPase BadF/BadG/BcrA/BcrD type domain-containing protein</fullName>
    </recommendedName>
</protein>
<evidence type="ECO:0008006" key="2">
    <source>
        <dbReference type="Google" id="ProtNLM"/>
    </source>
</evidence>
<sequence length="93" mass="9681">MREVIVEAYLGIDVGSVTTKFAVLNADDDVLFDLYLSTGGQPVRAVQEGLRRLGTGLPGEVEIRSAATTGSARSLAGALTGADIVKNEITCQA</sequence>
<organism evidence="1">
    <name type="scientific">marine sediment metagenome</name>
    <dbReference type="NCBI Taxonomy" id="412755"/>
    <lineage>
        <taxon>unclassified sequences</taxon>
        <taxon>metagenomes</taxon>
        <taxon>ecological metagenomes</taxon>
    </lineage>
</organism>
<dbReference type="PANTHER" id="PTHR32329">
    <property type="entry name" value="BIFUNCTIONAL PROTEIN [INCLUDES 2-HYDROXYACYL-COA DEHYDRATASE (N-TER) AND ITS ACTIVATOR DOMAIN (C_TERM)-RELATED"/>
    <property type="match status" value="1"/>
</dbReference>
<comment type="caution">
    <text evidence="1">The sequence shown here is derived from an EMBL/GenBank/DDBJ whole genome shotgun (WGS) entry which is preliminary data.</text>
</comment>
<name>X0X2D8_9ZZZZ</name>
<dbReference type="AlphaFoldDB" id="X0X2D8"/>
<dbReference type="InterPro" id="IPR043129">
    <property type="entry name" value="ATPase_NBD"/>
</dbReference>
<gene>
    <name evidence="1" type="ORF">S01H1_61827</name>
</gene>
<accession>X0X2D8</accession>
<proteinExistence type="predicted"/>